<sequence>MDSSWTQQRAYREIKAQILARAQSRGLNLNDSDFSISGITENSLIKLTIGQKTITITALGNDNVVTGITTFNLTVEPVSINKYYNKINPGQQKVGNSVRNVVITIMNQLKAAINRDGYNINNITNYFTIVITGWKWPPIKW</sequence>
<proteinExistence type="predicted"/>
<comment type="caution">
    <text evidence="1">The sequence shown here is derived from an EMBL/GenBank/DDBJ whole genome shotgun (WGS) entry which is preliminary data.</text>
</comment>
<keyword evidence="2" id="KW-1185">Reference proteome</keyword>
<organism evidence="1 2">
    <name type="scientific">Spiroplasma poulsonii</name>
    <dbReference type="NCBI Taxonomy" id="2138"/>
    <lineage>
        <taxon>Bacteria</taxon>
        <taxon>Bacillati</taxon>
        <taxon>Mycoplasmatota</taxon>
        <taxon>Mollicutes</taxon>
        <taxon>Entomoplasmatales</taxon>
        <taxon>Spiroplasmataceae</taxon>
        <taxon>Spiroplasma</taxon>
    </lineage>
</organism>
<gene>
    <name evidence="1" type="ORF">SMSRO_SF006450</name>
</gene>
<dbReference type="AlphaFoldDB" id="A0A2P6FBK8"/>
<dbReference type="EMBL" id="JTLV02000001">
    <property type="protein sequence ID" value="PQM30853.1"/>
    <property type="molecule type" value="Genomic_DNA"/>
</dbReference>
<dbReference type="Proteomes" id="UP000031565">
    <property type="component" value="Unassembled WGS sequence"/>
</dbReference>
<dbReference type="STRING" id="2138.SMSRO_v1c06140"/>
<accession>A0A2P6FBK8</accession>
<evidence type="ECO:0000313" key="2">
    <source>
        <dbReference type="Proteomes" id="UP000031565"/>
    </source>
</evidence>
<protein>
    <submittedName>
        <fullName evidence="1">Uncharacterized protein</fullName>
    </submittedName>
</protein>
<reference evidence="1 2" key="1">
    <citation type="journal article" date="2015" name="MBio">
        <title>Genome sequence of the Drosophila melanogaster male-killing Spiroplasma strain MSRO endosymbiont.</title>
        <authorList>
            <person name="Paredes J.C."/>
            <person name="Herren J.K."/>
            <person name="Schupfer F."/>
            <person name="Marin R."/>
            <person name="Claverol S."/>
            <person name="Kuo C.H."/>
            <person name="Lemaitre B."/>
            <person name="Beven L."/>
        </authorList>
    </citation>
    <scope>NUCLEOTIDE SEQUENCE [LARGE SCALE GENOMIC DNA]</scope>
    <source>
        <strain evidence="1 2">MSRO</strain>
    </source>
</reference>
<name>A0A2P6FBK8_9MOLU</name>
<evidence type="ECO:0000313" key="1">
    <source>
        <dbReference type="EMBL" id="PQM30853.1"/>
    </source>
</evidence>